<keyword evidence="3" id="KW-1185">Reference proteome</keyword>
<dbReference type="Proteomes" id="UP001152799">
    <property type="component" value="Chromosome 11"/>
</dbReference>
<dbReference type="OrthoDB" id="339325at2759"/>
<evidence type="ECO:0000313" key="2">
    <source>
        <dbReference type="EMBL" id="CAG9762479.1"/>
    </source>
</evidence>
<accession>A0A9N9MIG7</accession>
<organism evidence="2 3">
    <name type="scientific">Ceutorhynchus assimilis</name>
    <name type="common">cabbage seed weevil</name>
    <dbReference type="NCBI Taxonomy" id="467358"/>
    <lineage>
        <taxon>Eukaryota</taxon>
        <taxon>Metazoa</taxon>
        <taxon>Ecdysozoa</taxon>
        <taxon>Arthropoda</taxon>
        <taxon>Hexapoda</taxon>
        <taxon>Insecta</taxon>
        <taxon>Pterygota</taxon>
        <taxon>Neoptera</taxon>
        <taxon>Endopterygota</taxon>
        <taxon>Coleoptera</taxon>
        <taxon>Polyphaga</taxon>
        <taxon>Cucujiformia</taxon>
        <taxon>Curculionidae</taxon>
        <taxon>Ceutorhynchinae</taxon>
        <taxon>Ceutorhynchus</taxon>
    </lineage>
</organism>
<sequence>MKKLALYLNKNLLGVFFITLDKPSDLVAMGKSVKNLKIYYVPPEDWGPEYPISGAVRHNIPMPTLYDAEGQRLKPKLSIVELVLYNIAAMLAGVATGYDVRLSNISPLHPKLQPNSRIEVVDMPAWRPVEPQDYEYSTISGYNHNTYHGPIKHNRPMLTGSQLLTLQNEEKRPLRFTDSPQHHPPNPSPRRKSSSTSNDGCDLYGPFERSATIYIPGDYHSKNILVNSKRYRLLVIVASTSSVVCS</sequence>
<proteinExistence type="predicted"/>
<dbReference type="EMBL" id="OU892287">
    <property type="protein sequence ID" value="CAG9762479.1"/>
    <property type="molecule type" value="Genomic_DNA"/>
</dbReference>
<name>A0A9N9MIG7_9CUCU</name>
<protein>
    <submittedName>
        <fullName evidence="2">Uncharacterized protein</fullName>
    </submittedName>
</protein>
<feature type="region of interest" description="Disordered" evidence="1">
    <location>
        <begin position="175"/>
        <end position="201"/>
    </location>
</feature>
<evidence type="ECO:0000313" key="3">
    <source>
        <dbReference type="Proteomes" id="UP001152799"/>
    </source>
</evidence>
<evidence type="ECO:0000256" key="1">
    <source>
        <dbReference type="SAM" id="MobiDB-lite"/>
    </source>
</evidence>
<dbReference type="AlphaFoldDB" id="A0A9N9MIG7"/>
<reference evidence="2" key="1">
    <citation type="submission" date="2022-01" db="EMBL/GenBank/DDBJ databases">
        <authorList>
            <person name="King R."/>
        </authorList>
    </citation>
    <scope>NUCLEOTIDE SEQUENCE</scope>
</reference>
<gene>
    <name evidence="2" type="ORF">CEUTPL_LOCUS3158</name>
</gene>